<dbReference type="Proteomes" id="UP001060085">
    <property type="component" value="Linkage Group LG06"/>
</dbReference>
<evidence type="ECO:0000313" key="1">
    <source>
        <dbReference type="EMBL" id="KAI5657611.1"/>
    </source>
</evidence>
<keyword evidence="2" id="KW-1185">Reference proteome</keyword>
<evidence type="ECO:0000313" key="2">
    <source>
        <dbReference type="Proteomes" id="UP001060085"/>
    </source>
</evidence>
<sequence>MTLHKVDFDDLMVEVEADAVNDVVEAWGYALVGYVVGVFPGIEVITKLRNSWKVPHKFNLHKSSWLGFKFDLEADRQKGQPFQKSPVTPRKLAETNKEDVGLVKEVEGKEQHGNSEIVKAIPTDSGKATGKGRGQDIGTISDGRECSVSVKEQEVLQPETTPVTKTGAGVQGEVPLQNSFQVLSNEPNWNNGQGSKQATLANPTSQKNKSTEEDFIECCVDLELVDMNYMGPHFTWTNRVTWSKIDRALCNNSWFTSGLNAAVKFFTSGCFSDHSPCVVSLFEQMDCLRPRKLKMLKKGFKELNRKHFVHISAKAEAERVDLKRAQTDLYDRPLDDRLKEEEVLAQKIKCEFLLQGDTGTRFFHSLVKWNAKRNFIASITREDDTYTTKGKEVQNEFIRFYAKLLGTRLQWLTMASLARSVYQVIRKREEKHLENMSDGCPGSGAVGKFERIKTHQRCHDTGTF</sequence>
<reference evidence="2" key="1">
    <citation type="journal article" date="2023" name="Nat. Plants">
        <title>Single-cell RNA sequencing provides a high-resolution roadmap for understanding the multicellular compartmentation of specialized metabolism.</title>
        <authorList>
            <person name="Sun S."/>
            <person name="Shen X."/>
            <person name="Li Y."/>
            <person name="Li Y."/>
            <person name="Wang S."/>
            <person name="Li R."/>
            <person name="Zhang H."/>
            <person name="Shen G."/>
            <person name="Guo B."/>
            <person name="Wei J."/>
            <person name="Xu J."/>
            <person name="St-Pierre B."/>
            <person name="Chen S."/>
            <person name="Sun C."/>
        </authorList>
    </citation>
    <scope>NUCLEOTIDE SEQUENCE [LARGE SCALE GENOMIC DNA]</scope>
</reference>
<dbReference type="EMBL" id="CM044706">
    <property type="protein sequence ID" value="KAI5657611.1"/>
    <property type="molecule type" value="Genomic_DNA"/>
</dbReference>
<protein>
    <submittedName>
        <fullName evidence="1">Uncharacterized protein</fullName>
    </submittedName>
</protein>
<organism evidence="1 2">
    <name type="scientific">Catharanthus roseus</name>
    <name type="common">Madagascar periwinkle</name>
    <name type="synonym">Vinca rosea</name>
    <dbReference type="NCBI Taxonomy" id="4058"/>
    <lineage>
        <taxon>Eukaryota</taxon>
        <taxon>Viridiplantae</taxon>
        <taxon>Streptophyta</taxon>
        <taxon>Embryophyta</taxon>
        <taxon>Tracheophyta</taxon>
        <taxon>Spermatophyta</taxon>
        <taxon>Magnoliopsida</taxon>
        <taxon>eudicotyledons</taxon>
        <taxon>Gunneridae</taxon>
        <taxon>Pentapetalae</taxon>
        <taxon>asterids</taxon>
        <taxon>lamiids</taxon>
        <taxon>Gentianales</taxon>
        <taxon>Apocynaceae</taxon>
        <taxon>Rauvolfioideae</taxon>
        <taxon>Vinceae</taxon>
        <taxon>Catharanthinae</taxon>
        <taxon>Catharanthus</taxon>
    </lineage>
</organism>
<proteinExistence type="predicted"/>
<name>A0ACC0AA19_CATRO</name>
<gene>
    <name evidence="1" type="ORF">M9H77_26404</name>
</gene>
<accession>A0ACC0AA19</accession>
<comment type="caution">
    <text evidence="1">The sequence shown here is derived from an EMBL/GenBank/DDBJ whole genome shotgun (WGS) entry which is preliminary data.</text>
</comment>